<dbReference type="PATRIC" id="fig|1128398.3.peg.815"/>
<dbReference type="PANTHER" id="PTHR38074:SF1">
    <property type="entry name" value="ALTERED INHERITANCE OF MITOCHONDRIA PROTEIN 24, MITOCHONDRIAL"/>
    <property type="match status" value="1"/>
</dbReference>
<name>K0AYN6_GOTA9</name>
<dbReference type="KEGG" id="cad:Curi_c07670"/>
<dbReference type="eggNOG" id="COG2013">
    <property type="taxonomic scope" value="Bacteria"/>
</dbReference>
<evidence type="ECO:0008006" key="3">
    <source>
        <dbReference type="Google" id="ProtNLM"/>
    </source>
</evidence>
<keyword evidence="2" id="KW-1185">Reference proteome</keyword>
<reference evidence="1 2" key="1">
    <citation type="journal article" date="2012" name="PLoS ONE">
        <title>The purine-utilizing bacterium Clostridium acidurici 9a: a genome-guided metabolic reconsideration.</title>
        <authorList>
            <person name="Hartwich K."/>
            <person name="Poehlein A."/>
            <person name="Daniel R."/>
        </authorList>
    </citation>
    <scope>NUCLEOTIDE SEQUENCE [LARGE SCALE GENOMIC DNA]</scope>
    <source>
        <strain evidence="2">ATCC 7906 / DSM 604 / BCRC 14475 / CIP 104303 / KCTC 5404 / NCIMB 10678 / 9a</strain>
    </source>
</reference>
<dbReference type="AlphaFoldDB" id="K0AYN6"/>
<evidence type="ECO:0000313" key="1">
    <source>
        <dbReference type="EMBL" id="AFS77840.1"/>
    </source>
</evidence>
<organism evidence="1 2">
    <name type="scientific">Gottschalkia acidurici (strain ATCC 7906 / DSM 604 / BCRC 14475 / CIP 104303 / KCTC 5404 / NCIMB 10678 / 9a)</name>
    <name type="common">Clostridium acidurici</name>
    <dbReference type="NCBI Taxonomy" id="1128398"/>
    <lineage>
        <taxon>Bacteria</taxon>
        <taxon>Bacillati</taxon>
        <taxon>Bacillota</taxon>
        <taxon>Tissierellia</taxon>
        <taxon>Tissierellales</taxon>
        <taxon>Gottschalkiaceae</taxon>
        <taxon>Gottschalkia</taxon>
    </lineage>
</organism>
<dbReference type="InterPro" id="IPR036983">
    <property type="entry name" value="AIM24_sf"/>
</dbReference>
<dbReference type="Pfam" id="PF01987">
    <property type="entry name" value="AIM24"/>
    <property type="match status" value="1"/>
</dbReference>
<dbReference type="HOGENOM" id="CLU_040551_2_0_9"/>
<dbReference type="EMBL" id="CP003326">
    <property type="protein sequence ID" value="AFS77840.1"/>
    <property type="molecule type" value="Genomic_DNA"/>
</dbReference>
<dbReference type="Proteomes" id="UP000006094">
    <property type="component" value="Chromosome"/>
</dbReference>
<dbReference type="InterPro" id="IPR002838">
    <property type="entry name" value="AIM24"/>
</dbReference>
<dbReference type="InterPro" id="IPR016031">
    <property type="entry name" value="Trp_RNA-bd_attenuator-like_dom"/>
</dbReference>
<gene>
    <name evidence="1" type="ordered locus">Curi_c07670</name>
</gene>
<dbReference type="Gene3D" id="3.60.160.10">
    <property type="entry name" value="Mitochondrial biogenesis AIM24"/>
    <property type="match status" value="1"/>
</dbReference>
<evidence type="ECO:0000313" key="2">
    <source>
        <dbReference type="Proteomes" id="UP000006094"/>
    </source>
</evidence>
<dbReference type="PANTHER" id="PTHR38074">
    <property type="entry name" value="ALTERED INHERITANCE OF MITOCHONDRIA PROTEIN 24, MITOCHONDRIAL"/>
    <property type="match status" value="1"/>
</dbReference>
<proteinExistence type="predicted"/>
<protein>
    <recommendedName>
        <fullName evidence="3">Transcriptional regulator</fullName>
    </recommendedName>
</protein>
<accession>K0AYN6</accession>
<dbReference type="RefSeq" id="WP_014966977.1">
    <property type="nucleotide sequence ID" value="NC_018664.1"/>
</dbReference>
<dbReference type="SUPFAM" id="SSF51219">
    <property type="entry name" value="TRAP-like"/>
    <property type="match status" value="1"/>
</dbReference>
<sequence length="252" mass="27018">MSLRKNLTVAESLKSDGINIEVLEYDNLTATNAQEAENIFYMNKAGVKLRQCCVTLDGTRGVQLSSGAMSFMKGDIDIGTNVKGVGDFLGKFVSSKVTGEKAIKPLYKGVGEIYLEPSYKHFILHELKNESICMDDGMFFAAGEGIKISAKPIQRLSAAVAGGEGLFNLCAEGSGPLLLESKVPLSEILVYNLVNDTLKVDGNFVVLWSSSLEFTVQKSTKSLIGSAASGEGLVNVYKGTGTVWLAPTLKMI</sequence>